<comment type="caution">
    <text evidence="1">The sequence shown here is derived from an EMBL/GenBank/DDBJ whole genome shotgun (WGS) entry which is preliminary data.</text>
</comment>
<dbReference type="Proteomes" id="UP000554520">
    <property type="component" value="Unassembled WGS sequence"/>
</dbReference>
<proteinExistence type="predicted"/>
<name>A0A839UI48_9HYPH</name>
<organism evidence="1 2">
    <name type="scientific">Phyllobacterium trifolii</name>
    <dbReference type="NCBI Taxonomy" id="300193"/>
    <lineage>
        <taxon>Bacteria</taxon>
        <taxon>Pseudomonadati</taxon>
        <taxon>Pseudomonadota</taxon>
        <taxon>Alphaproteobacteria</taxon>
        <taxon>Hyphomicrobiales</taxon>
        <taxon>Phyllobacteriaceae</taxon>
        <taxon>Phyllobacterium</taxon>
    </lineage>
</organism>
<keyword evidence="2" id="KW-1185">Reference proteome</keyword>
<evidence type="ECO:0000313" key="1">
    <source>
        <dbReference type="EMBL" id="MBB3148219.1"/>
    </source>
</evidence>
<accession>A0A839UI48</accession>
<dbReference type="EMBL" id="JACHXN010000018">
    <property type="protein sequence ID" value="MBB3148219.1"/>
    <property type="molecule type" value="Genomic_DNA"/>
</dbReference>
<reference evidence="1 2" key="1">
    <citation type="submission" date="2020-08" db="EMBL/GenBank/DDBJ databases">
        <title>Genomic Encyclopedia of Type Strains, Phase III (KMG-III): the genomes of soil and plant-associated and newly described type strains.</title>
        <authorList>
            <person name="Whitman W."/>
        </authorList>
    </citation>
    <scope>NUCLEOTIDE SEQUENCE [LARGE SCALE GENOMIC DNA]</scope>
    <source>
        <strain evidence="1 2">CECT 7015</strain>
    </source>
</reference>
<evidence type="ECO:0000313" key="2">
    <source>
        <dbReference type="Proteomes" id="UP000554520"/>
    </source>
</evidence>
<protein>
    <submittedName>
        <fullName evidence="1">Uncharacterized protein</fullName>
    </submittedName>
</protein>
<sequence>MRRIVPIKQRIAFEAENPEICSFVKVTACHQIFRRFGDHTCFAAINDTWPIVDPKQLHDEPQSTQ</sequence>
<gene>
    <name evidence="1" type="ORF">FHS21_004662</name>
</gene>
<dbReference type="AlphaFoldDB" id="A0A839UI48"/>